<dbReference type="Proteomes" id="UP000245449">
    <property type="component" value="Unassembled WGS sequence"/>
</dbReference>
<name>A0A2U1JNR5_9FLAO</name>
<reference evidence="1 2" key="1">
    <citation type="submission" date="2018-04" db="EMBL/GenBank/DDBJ databases">
        <title>Flavobacterium sp. nov., isolated from glacier ice.</title>
        <authorList>
            <person name="Liu Q."/>
            <person name="Xin Y.-H."/>
        </authorList>
    </citation>
    <scope>NUCLEOTIDE SEQUENCE [LARGE SCALE GENOMIC DNA]</scope>
    <source>
        <strain evidence="1 2">RB1R5</strain>
    </source>
</reference>
<gene>
    <name evidence="1" type="ORF">DB895_03615</name>
</gene>
<evidence type="ECO:0000313" key="1">
    <source>
        <dbReference type="EMBL" id="PWA06614.1"/>
    </source>
</evidence>
<comment type="caution">
    <text evidence="1">The sequence shown here is derived from an EMBL/GenBank/DDBJ whole genome shotgun (WGS) entry which is preliminary data.</text>
</comment>
<proteinExistence type="predicted"/>
<dbReference type="EMBL" id="QCZI01000003">
    <property type="protein sequence ID" value="PWA06614.1"/>
    <property type="molecule type" value="Genomic_DNA"/>
</dbReference>
<dbReference type="OrthoDB" id="1427655at2"/>
<dbReference type="SUPFAM" id="SSF49464">
    <property type="entry name" value="Carboxypeptidase regulatory domain-like"/>
    <property type="match status" value="1"/>
</dbReference>
<dbReference type="AlphaFoldDB" id="A0A2U1JNR5"/>
<dbReference type="InterPro" id="IPR008969">
    <property type="entry name" value="CarboxyPept-like_regulatory"/>
</dbReference>
<evidence type="ECO:0008006" key="3">
    <source>
        <dbReference type="Google" id="ProtNLM"/>
    </source>
</evidence>
<organism evidence="1 2">
    <name type="scientific">Flavobacterium psychrotolerans</name>
    <dbReference type="NCBI Taxonomy" id="2169410"/>
    <lineage>
        <taxon>Bacteria</taxon>
        <taxon>Pseudomonadati</taxon>
        <taxon>Bacteroidota</taxon>
        <taxon>Flavobacteriia</taxon>
        <taxon>Flavobacteriales</taxon>
        <taxon>Flavobacteriaceae</taxon>
        <taxon>Flavobacterium</taxon>
    </lineage>
</organism>
<accession>A0A2U1JNR5</accession>
<sequence length="240" mass="27223">MPFILLFLVQFVSGQTLGEKQITGIIIVDAVAVEGVTITNVRNEKATVSDIKGVFNLVVKVGDVLLLSAVNLETRRKTISEDDFNSELLIFKMNPKMNQLKEVTINQNSNINAENLGIIPYGQKKYTPAERKLYTATTGGGIVPLDPIINWISGRTTMLKKEIIVEKNEKLLMRLDGYYEEDYYTEVLKIPKNYIKGFQYYLIEDADFANALRAKNKTMTLFLVKKLASGYNEIIQREQK</sequence>
<evidence type="ECO:0000313" key="2">
    <source>
        <dbReference type="Proteomes" id="UP000245449"/>
    </source>
</evidence>
<protein>
    <recommendedName>
        <fullName evidence="3">Carboxypeptidase-like regulatory domain-containing protein</fullName>
    </recommendedName>
</protein>
<keyword evidence="2" id="KW-1185">Reference proteome</keyword>